<dbReference type="OrthoDB" id="2613667at2759"/>
<dbReference type="Proteomes" id="UP000054217">
    <property type="component" value="Unassembled WGS sequence"/>
</dbReference>
<protein>
    <submittedName>
        <fullName evidence="1">Uncharacterized protein</fullName>
    </submittedName>
</protein>
<proteinExistence type="predicted"/>
<dbReference type="AlphaFoldDB" id="A0A0C3NKD1"/>
<sequence>MKHAYVRLRWQQNRQKTDRAVKFFSDMFGLPCLRNYVGKITFFERLPWMMKTDPRNEDSVGKLEAHEDLRLEVVLPLLGERCRTLRAERDAPHWNADERQKVAREMESISQTLGLGLLKYIGLTFKDTWADVRWKASCA</sequence>
<reference evidence="2" key="2">
    <citation type="submission" date="2015-01" db="EMBL/GenBank/DDBJ databases">
        <title>Evolutionary Origins and Diversification of the Mycorrhizal Mutualists.</title>
        <authorList>
            <consortium name="DOE Joint Genome Institute"/>
            <consortium name="Mycorrhizal Genomics Consortium"/>
            <person name="Kohler A."/>
            <person name="Kuo A."/>
            <person name="Nagy L.G."/>
            <person name="Floudas D."/>
            <person name="Copeland A."/>
            <person name="Barry K.W."/>
            <person name="Cichocki N."/>
            <person name="Veneault-Fourrey C."/>
            <person name="LaButti K."/>
            <person name="Lindquist E.A."/>
            <person name="Lipzen A."/>
            <person name="Lundell T."/>
            <person name="Morin E."/>
            <person name="Murat C."/>
            <person name="Riley R."/>
            <person name="Ohm R."/>
            <person name="Sun H."/>
            <person name="Tunlid A."/>
            <person name="Henrissat B."/>
            <person name="Grigoriev I.V."/>
            <person name="Hibbett D.S."/>
            <person name="Martin F."/>
        </authorList>
    </citation>
    <scope>NUCLEOTIDE SEQUENCE [LARGE SCALE GENOMIC DNA]</scope>
    <source>
        <strain evidence="2">Marx 270</strain>
    </source>
</reference>
<reference evidence="1 2" key="1">
    <citation type="submission" date="2014-04" db="EMBL/GenBank/DDBJ databases">
        <authorList>
            <consortium name="DOE Joint Genome Institute"/>
            <person name="Kuo A."/>
            <person name="Kohler A."/>
            <person name="Costa M.D."/>
            <person name="Nagy L.G."/>
            <person name="Floudas D."/>
            <person name="Copeland A."/>
            <person name="Barry K.W."/>
            <person name="Cichocki N."/>
            <person name="Veneault-Fourrey C."/>
            <person name="LaButti K."/>
            <person name="Lindquist E.A."/>
            <person name="Lipzen A."/>
            <person name="Lundell T."/>
            <person name="Morin E."/>
            <person name="Murat C."/>
            <person name="Sun H."/>
            <person name="Tunlid A."/>
            <person name="Henrissat B."/>
            <person name="Grigoriev I.V."/>
            <person name="Hibbett D.S."/>
            <person name="Martin F."/>
            <person name="Nordberg H.P."/>
            <person name="Cantor M.N."/>
            <person name="Hua S.X."/>
        </authorList>
    </citation>
    <scope>NUCLEOTIDE SEQUENCE [LARGE SCALE GENOMIC DNA]</scope>
    <source>
        <strain evidence="1 2">Marx 270</strain>
    </source>
</reference>
<keyword evidence="2" id="KW-1185">Reference proteome</keyword>
<organism evidence="1 2">
    <name type="scientific">Pisolithus tinctorius Marx 270</name>
    <dbReference type="NCBI Taxonomy" id="870435"/>
    <lineage>
        <taxon>Eukaryota</taxon>
        <taxon>Fungi</taxon>
        <taxon>Dikarya</taxon>
        <taxon>Basidiomycota</taxon>
        <taxon>Agaricomycotina</taxon>
        <taxon>Agaricomycetes</taxon>
        <taxon>Agaricomycetidae</taxon>
        <taxon>Boletales</taxon>
        <taxon>Sclerodermatineae</taxon>
        <taxon>Pisolithaceae</taxon>
        <taxon>Pisolithus</taxon>
    </lineage>
</organism>
<evidence type="ECO:0000313" key="2">
    <source>
        <dbReference type="Proteomes" id="UP000054217"/>
    </source>
</evidence>
<dbReference type="InParanoid" id="A0A0C3NKD1"/>
<evidence type="ECO:0000313" key="1">
    <source>
        <dbReference type="EMBL" id="KIN96120.1"/>
    </source>
</evidence>
<name>A0A0C3NKD1_PISTI</name>
<dbReference type="HOGENOM" id="CLU_117289_0_0_1"/>
<gene>
    <name evidence="1" type="ORF">M404DRAFT_256776</name>
</gene>
<accession>A0A0C3NKD1</accession>
<dbReference type="EMBL" id="KN832052">
    <property type="protein sequence ID" value="KIN96120.1"/>
    <property type="molecule type" value="Genomic_DNA"/>
</dbReference>